<evidence type="ECO:0000313" key="7">
    <source>
        <dbReference type="EMBL" id="KAK2703982.1"/>
    </source>
</evidence>
<evidence type="ECO:0000256" key="3">
    <source>
        <dbReference type="ARBA" id="ARBA00022692"/>
    </source>
</evidence>
<dbReference type="GO" id="GO:0005741">
    <property type="term" value="C:mitochondrial outer membrane"/>
    <property type="evidence" value="ECO:0007669"/>
    <property type="project" value="UniProtKB-SubCell"/>
</dbReference>
<feature type="transmembrane region" description="Helical" evidence="6">
    <location>
        <begin position="160"/>
        <end position="180"/>
    </location>
</feature>
<evidence type="ECO:0000256" key="1">
    <source>
        <dbReference type="ARBA" id="ARBA00004374"/>
    </source>
</evidence>
<organism evidence="7 8">
    <name type="scientific">Artemia franciscana</name>
    <name type="common">Brine shrimp</name>
    <name type="synonym">Artemia sanfranciscana</name>
    <dbReference type="NCBI Taxonomy" id="6661"/>
    <lineage>
        <taxon>Eukaryota</taxon>
        <taxon>Metazoa</taxon>
        <taxon>Ecdysozoa</taxon>
        <taxon>Arthropoda</taxon>
        <taxon>Crustacea</taxon>
        <taxon>Branchiopoda</taxon>
        <taxon>Anostraca</taxon>
        <taxon>Artemiidae</taxon>
        <taxon>Artemia</taxon>
    </lineage>
</organism>
<evidence type="ECO:0000256" key="2">
    <source>
        <dbReference type="ARBA" id="ARBA00009160"/>
    </source>
</evidence>
<keyword evidence="4 6" id="KW-1133">Transmembrane helix</keyword>
<gene>
    <name evidence="7" type="ORF">QYM36_017696</name>
</gene>
<dbReference type="PANTHER" id="PTHR21346">
    <property type="entry name" value="FUN14 DOMAIN CONTAINING"/>
    <property type="match status" value="1"/>
</dbReference>
<comment type="similarity">
    <text evidence="2">Belongs to the FUN14 family.</text>
</comment>
<name>A0AA88HEI8_ARTSF</name>
<keyword evidence="5 6" id="KW-0472">Membrane</keyword>
<dbReference type="Pfam" id="PF04930">
    <property type="entry name" value="FUN14"/>
    <property type="match status" value="1"/>
</dbReference>
<evidence type="ECO:0008006" key="9">
    <source>
        <dbReference type="Google" id="ProtNLM"/>
    </source>
</evidence>
<accession>A0AA88HEI8</accession>
<dbReference type="EMBL" id="JAVRJZ010000052">
    <property type="protein sequence ID" value="KAK2703982.1"/>
    <property type="molecule type" value="Genomic_DNA"/>
</dbReference>
<evidence type="ECO:0000256" key="5">
    <source>
        <dbReference type="ARBA" id="ARBA00023136"/>
    </source>
</evidence>
<comment type="subcellular location">
    <subcellularLocation>
        <location evidence="1">Mitochondrion outer membrane</location>
        <topology evidence="1">Multi-pass membrane protein</topology>
    </subcellularLocation>
</comment>
<sequence length="181" mass="19960">MAKASKDKIESFNFKDLVAGAPSKGEISYFDHLYKELKKTSNTKQAVFGGVSGWFTGYLFMKAGKALAVATGGTILCIYFAQSKGYLKINWSKVNKDIEKVTEKIGGEENQNPLADSFDKAIDYIDKKANEARQGLGKKKKVARRWYQRNFLGKETISDINIFSLAFSGGFFGGVIIGAVL</sequence>
<feature type="transmembrane region" description="Helical" evidence="6">
    <location>
        <begin position="63"/>
        <end position="81"/>
    </location>
</feature>
<keyword evidence="8" id="KW-1185">Reference proteome</keyword>
<reference evidence="7" key="1">
    <citation type="submission" date="2023-07" db="EMBL/GenBank/DDBJ databases">
        <title>Chromosome-level genome assembly of Artemia franciscana.</title>
        <authorList>
            <person name="Jo E."/>
        </authorList>
    </citation>
    <scope>NUCLEOTIDE SEQUENCE</scope>
    <source>
        <tissue evidence="7">Whole body</tissue>
    </source>
</reference>
<dbReference type="PANTHER" id="PTHR21346:SF0">
    <property type="entry name" value="RE45833P"/>
    <property type="match status" value="1"/>
</dbReference>
<dbReference type="GO" id="GO:0000422">
    <property type="term" value="P:autophagy of mitochondrion"/>
    <property type="evidence" value="ECO:0007669"/>
    <property type="project" value="TreeGrafter"/>
</dbReference>
<keyword evidence="3 6" id="KW-0812">Transmembrane</keyword>
<evidence type="ECO:0000256" key="4">
    <source>
        <dbReference type="ARBA" id="ARBA00022989"/>
    </source>
</evidence>
<comment type="caution">
    <text evidence="7">The sequence shown here is derived from an EMBL/GenBank/DDBJ whole genome shotgun (WGS) entry which is preliminary data.</text>
</comment>
<protein>
    <recommendedName>
        <fullName evidence="9">FUN14 domain-containing protein 1</fullName>
    </recommendedName>
</protein>
<evidence type="ECO:0000256" key="6">
    <source>
        <dbReference type="SAM" id="Phobius"/>
    </source>
</evidence>
<evidence type="ECO:0000313" key="8">
    <source>
        <dbReference type="Proteomes" id="UP001187531"/>
    </source>
</evidence>
<dbReference type="InterPro" id="IPR007014">
    <property type="entry name" value="FUN14"/>
</dbReference>
<proteinExistence type="inferred from homology"/>
<dbReference type="Proteomes" id="UP001187531">
    <property type="component" value="Unassembled WGS sequence"/>
</dbReference>
<dbReference type="AlphaFoldDB" id="A0AA88HEI8"/>